<keyword evidence="1" id="KW-0443">Lipid metabolism</keyword>
<comment type="similarity">
    <text evidence="1">Belongs to the fatty acyl-CoA reductase family.</text>
</comment>
<dbReference type="EMBL" id="JAQQWP010000004">
    <property type="protein sequence ID" value="KAK8121457.1"/>
    <property type="molecule type" value="Genomic_DNA"/>
</dbReference>
<evidence type="ECO:0000259" key="2">
    <source>
        <dbReference type="Pfam" id="PF07993"/>
    </source>
</evidence>
<comment type="catalytic activity">
    <reaction evidence="1">
        <text>a long-chain fatty acyl-CoA + 2 NADPH + 2 H(+) = a long-chain primary fatty alcohol + 2 NADP(+) + CoA</text>
        <dbReference type="Rhea" id="RHEA:52716"/>
        <dbReference type="ChEBI" id="CHEBI:15378"/>
        <dbReference type="ChEBI" id="CHEBI:57287"/>
        <dbReference type="ChEBI" id="CHEBI:57783"/>
        <dbReference type="ChEBI" id="CHEBI:58349"/>
        <dbReference type="ChEBI" id="CHEBI:77396"/>
        <dbReference type="ChEBI" id="CHEBI:83139"/>
        <dbReference type="EC" id="1.2.1.84"/>
    </reaction>
</comment>
<evidence type="ECO:0000256" key="1">
    <source>
        <dbReference type="RuleBase" id="RU363097"/>
    </source>
</evidence>
<dbReference type="PANTHER" id="PTHR11011">
    <property type="entry name" value="MALE STERILITY PROTEIN 2-RELATED"/>
    <property type="match status" value="1"/>
</dbReference>
<name>A0AAW0R2L5_9PEZI</name>
<protein>
    <recommendedName>
        <fullName evidence="1">Fatty acyl-CoA reductase</fullName>
        <ecNumber evidence="1">1.2.1.84</ecNumber>
    </recommendedName>
</protein>
<sequence>MAPPRDDAVLDFFANQTVFLTGSTGGLGGCVLYKLAVTLKAARIFVLVRHDAETVRRKWEASMGIKADDIFSNDRVVLLAGDCTKPRLGLSAKDYLAVQKSVSVIINASANIDFYDPLVKLVASNCLSALEIAALGAAMPNLRRFVHVSTAYANSFLDDGLVEEKVYPFGNPESELLQHLAEQLLVQRFPRLPLLIVRPSSVGPALEVPFSQYMPQASCPLSNMYARLIYPTGGANTWHVPDGVSSGSNILDEIPVDIVANMMLQHVCRGTAGVVHAGSELYIPRTLDHFLADLEEHVPDEWRRKMAKNVFTADLSQRQCKIANFYRVTTRDWWFCTLRSAGLDSTGPLGLSPQDHDPDTYVRDRLAQVMRSLPKDMLRECEGKGLALKASSVLNVSQLIVLWLGAGWEEVPQERLASLLVLVLDFFYGPEQVLDVGASVVPRRCGAFHVSYGGSQTFHHHGVQLRLQQVHQSR</sequence>
<evidence type="ECO:0000313" key="4">
    <source>
        <dbReference type="Proteomes" id="UP001392437"/>
    </source>
</evidence>
<keyword evidence="4" id="KW-1185">Reference proteome</keyword>
<dbReference type="Gene3D" id="3.40.50.720">
    <property type="entry name" value="NAD(P)-binding Rossmann-like Domain"/>
    <property type="match status" value="1"/>
</dbReference>
<keyword evidence="1" id="KW-0560">Oxidoreductase</keyword>
<reference evidence="3 4" key="1">
    <citation type="submission" date="2023-01" db="EMBL/GenBank/DDBJ databases">
        <title>Analysis of 21 Apiospora genomes using comparative genomics revels a genus with tremendous synthesis potential of carbohydrate active enzymes and secondary metabolites.</title>
        <authorList>
            <person name="Sorensen T."/>
        </authorList>
    </citation>
    <scope>NUCLEOTIDE SEQUENCE [LARGE SCALE GENOMIC DNA]</scope>
    <source>
        <strain evidence="3 4">CBS 117206</strain>
    </source>
</reference>
<dbReference type="PROSITE" id="PS51257">
    <property type="entry name" value="PROKAR_LIPOPROTEIN"/>
    <property type="match status" value="1"/>
</dbReference>
<comment type="caution">
    <text evidence="3">The sequence shown here is derived from an EMBL/GenBank/DDBJ whole genome shotgun (WGS) entry which is preliminary data.</text>
</comment>
<dbReference type="InterPro" id="IPR026055">
    <property type="entry name" value="FAR"/>
</dbReference>
<keyword evidence="1" id="KW-0521">NADP</keyword>
<dbReference type="InterPro" id="IPR036291">
    <property type="entry name" value="NAD(P)-bd_dom_sf"/>
</dbReference>
<proteinExistence type="inferred from homology"/>
<keyword evidence="1" id="KW-0444">Lipid biosynthesis</keyword>
<dbReference type="GO" id="GO:0035336">
    <property type="term" value="P:long-chain fatty-acyl-CoA metabolic process"/>
    <property type="evidence" value="ECO:0007669"/>
    <property type="project" value="TreeGrafter"/>
</dbReference>
<dbReference type="EC" id="1.2.1.84" evidence="1"/>
<feature type="domain" description="Thioester reductase (TE)" evidence="2">
    <location>
        <begin position="20"/>
        <end position="263"/>
    </location>
</feature>
<comment type="function">
    <text evidence="1">Catalyzes the reduction of fatty acyl-CoA to fatty alcohols.</text>
</comment>
<accession>A0AAW0R2L5</accession>
<dbReference type="InterPro" id="IPR013120">
    <property type="entry name" value="FAR_NAD-bd"/>
</dbReference>
<dbReference type="GO" id="GO:0005777">
    <property type="term" value="C:peroxisome"/>
    <property type="evidence" value="ECO:0007669"/>
    <property type="project" value="TreeGrafter"/>
</dbReference>
<dbReference type="GO" id="GO:0102965">
    <property type="term" value="F:alcohol-forming long-chain fatty acyl-CoA reductase activity"/>
    <property type="evidence" value="ECO:0007669"/>
    <property type="project" value="UniProtKB-EC"/>
</dbReference>
<organism evidence="3 4">
    <name type="scientific">Apiospora kogelbergensis</name>
    <dbReference type="NCBI Taxonomy" id="1337665"/>
    <lineage>
        <taxon>Eukaryota</taxon>
        <taxon>Fungi</taxon>
        <taxon>Dikarya</taxon>
        <taxon>Ascomycota</taxon>
        <taxon>Pezizomycotina</taxon>
        <taxon>Sordariomycetes</taxon>
        <taxon>Xylariomycetidae</taxon>
        <taxon>Amphisphaeriales</taxon>
        <taxon>Apiosporaceae</taxon>
        <taxon>Apiospora</taxon>
    </lineage>
</organism>
<dbReference type="SUPFAM" id="SSF51735">
    <property type="entry name" value="NAD(P)-binding Rossmann-fold domains"/>
    <property type="match status" value="1"/>
</dbReference>
<dbReference type="Proteomes" id="UP001392437">
    <property type="component" value="Unassembled WGS sequence"/>
</dbReference>
<dbReference type="PANTHER" id="PTHR11011:SF45">
    <property type="entry name" value="FATTY ACYL-COA REDUCTASE CG8306-RELATED"/>
    <property type="match status" value="1"/>
</dbReference>
<gene>
    <name evidence="3" type="ORF">PG999_005577</name>
</gene>
<dbReference type="AlphaFoldDB" id="A0AAW0R2L5"/>
<evidence type="ECO:0000313" key="3">
    <source>
        <dbReference type="EMBL" id="KAK8121457.1"/>
    </source>
</evidence>
<dbReference type="Pfam" id="PF07993">
    <property type="entry name" value="NAD_binding_4"/>
    <property type="match status" value="1"/>
</dbReference>
<dbReference type="GO" id="GO:0080019">
    <property type="term" value="F:alcohol-forming very long-chain fatty acyl-CoA reductase activity"/>
    <property type="evidence" value="ECO:0007669"/>
    <property type="project" value="InterPro"/>
</dbReference>